<dbReference type="CDD" id="cd05244">
    <property type="entry name" value="BVR-B_like_SDR_a"/>
    <property type="match status" value="1"/>
</dbReference>
<dbReference type="EMBL" id="BAABGQ010000002">
    <property type="protein sequence ID" value="GAA4493121.1"/>
    <property type="molecule type" value="Genomic_DNA"/>
</dbReference>
<evidence type="ECO:0000313" key="3">
    <source>
        <dbReference type="Proteomes" id="UP001501243"/>
    </source>
</evidence>
<dbReference type="PANTHER" id="PTHR43355:SF2">
    <property type="entry name" value="FLAVIN REDUCTASE (NADPH)"/>
    <property type="match status" value="1"/>
</dbReference>
<keyword evidence="3" id="KW-1185">Reference proteome</keyword>
<proteinExistence type="predicted"/>
<dbReference type="PANTHER" id="PTHR43355">
    <property type="entry name" value="FLAVIN REDUCTASE (NADPH)"/>
    <property type="match status" value="1"/>
</dbReference>
<dbReference type="SUPFAM" id="SSF51735">
    <property type="entry name" value="NAD(P)-binding Rossmann-fold domains"/>
    <property type="match status" value="1"/>
</dbReference>
<reference evidence="3" key="1">
    <citation type="journal article" date="2019" name="Int. J. Syst. Evol. Microbiol.">
        <title>The Global Catalogue of Microorganisms (GCM) 10K type strain sequencing project: providing services to taxonomists for standard genome sequencing and annotation.</title>
        <authorList>
            <consortium name="The Broad Institute Genomics Platform"/>
            <consortium name="The Broad Institute Genome Sequencing Center for Infectious Disease"/>
            <person name="Wu L."/>
            <person name="Ma J."/>
        </authorList>
    </citation>
    <scope>NUCLEOTIDE SEQUENCE [LARGE SCALE GENOMIC DNA]</scope>
    <source>
        <strain evidence="3">JCM 17841</strain>
    </source>
</reference>
<dbReference type="RefSeq" id="WP_208133353.1">
    <property type="nucleotide sequence ID" value="NZ_BAABGQ010000002.1"/>
</dbReference>
<dbReference type="Pfam" id="PF13460">
    <property type="entry name" value="NAD_binding_10"/>
    <property type="match status" value="1"/>
</dbReference>
<sequence length="216" mass="23253">MKIALLGATGFVGAALLHEALTRGHHVTAIVRDPAKLTTTNDLLTVVTGDVNQPAQLAQQLTGHDLVLSAYNAGWGHPDLYTAFIAGSKAIEQATEQAGVPRLLVIGGGGSLFIDGHQIVDSTDFPAEYKAGATAARDYFNLVQQNQKLDWTVFSPALEMHQGIDTGRTGHYRLGTDSPVFSTQGRSVLSVEDLAVAVLDEVEKHQFRRQRFTAAY</sequence>
<dbReference type="InterPro" id="IPR036291">
    <property type="entry name" value="NAD(P)-bd_dom_sf"/>
</dbReference>
<dbReference type="Gene3D" id="3.40.50.720">
    <property type="entry name" value="NAD(P)-binding Rossmann-like Domain"/>
    <property type="match status" value="1"/>
</dbReference>
<dbReference type="Proteomes" id="UP001501243">
    <property type="component" value="Unassembled WGS sequence"/>
</dbReference>
<accession>A0ABP8PUN6</accession>
<evidence type="ECO:0000259" key="1">
    <source>
        <dbReference type="Pfam" id="PF13460"/>
    </source>
</evidence>
<organism evidence="2 3">
    <name type="scientific">Hymenobacter ginsengisoli</name>
    <dbReference type="NCBI Taxonomy" id="1051626"/>
    <lineage>
        <taxon>Bacteria</taxon>
        <taxon>Pseudomonadati</taxon>
        <taxon>Bacteroidota</taxon>
        <taxon>Cytophagia</taxon>
        <taxon>Cytophagales</taxon>
        <taxon>Hymenobacteraceae</taxon>
        <taxon>Hymenobacter</taxon>
    </lineage>
</organism>
<name>A0ABP8PUN6_9BACT</name>
<feature type="domain" description="NAD(P)-binding" evidence="1">
    <location>
        <begin position="7"/>
        <end position="201"/>
    </location>
</feature>
<dbReference type="InterPro" id="IPR051606">
    <property type="entry name" value="Polyketide_Oxido-like"/>
</dbReference>
<evidence type="ECO:0000313" key="2">
    <source>
        <dbReference type="EMBL" id="GAA4493121.1"/>
    </source>
</evidence>
<comment type="caution">
    <text evidence="2">The sequence shown here is derived from an EMBL/GenBank/DDBJ whole genome shotgun (WGS) entry which is preliminary data.</text>
</comment>
<dbReference type="InterPro" id="IPR016040">
    <property type="entry name" value="NAD(P)-bd_dom"/>
</dbReference>
<protein>
    <submittedName>
        <fullName evidence="2">NAD(P)-dependent oxidoreductase</fullName>
    </submittedName>
</protein>
<gene>
    <name evidence="2" type="ORF">GCM10023172_01260</name>
</gene>